<reference evidence="12 13" key="1">
    <citation type="submission" date="2018-12" db="EMBL/GenBank/DDBJ databases">
        <authorList>
            <person name="Li S."/>
            <person name="Yang R."/>
            <person name="Chen G."/>
            <person name="Zou L."/>
            <person name="Zhang C."/>
            <person name="Chen Y."/>
            <person name="Liu Z."/>
            <person name="Li Y."/>
            <person name="Yan Y."/>
            <person name="Huang M."/>
            <person name="Chen T."/>
        </authorList>
    </citation>
    <scope>NUCLEOTIDE SEQUENCE [LARGE SCALE GENOMIC DNA]</scope>
    <source>
        <strain evidence="12 13">1257</strain>
    </source>
</reference>
<dbReference type="InterPro" id="IPR001264">
    <property type="entry name" value="Glyco_trans_51"/>
</dbReference>
<keyword evidence="10" id="KW-0472">Membrane</keyword>
<feature type="domain" description="Glycosyl transferase family 51" evidence="11">
    <location>
        <begin position="156"/>
        <end position="352"/>
    </location>
</feature>
<keyword evidence="3" id="KW-0378">Hydrolase</keyword>
<gene>
    <name evidence="12" type="ORF">EJA05_05750</name>
</gene>
<sequence length="1048" mass="117156">MGALWQSEPSSTEAPKAPQAETPPPKPARQRHLWWRLILLILIVAVAAVGYAAWQEIQTSRLQSREFSKLASTLTYQLDPGPSDAIVYPGDGPFDKRLGYSALGEFLPRLLKRDYLINQQVRFSPALMSYAEHGLFVPYVEKIQAGLSITDCRGDTLYQYNYPQHLYPNFAAIPPVMVNSLLFIENRELLDPADPKSNPAVDWPRFAKAAYSQVAKYLALPGQSAGGSTLATQLEKYRHSPDGLTVSGAEKIRQMISASVRAYQGGPDTTEARERIVRDYLNSVPLSAVPGHGEVHGMAEGLRVWYGADFDQVNQALTSTASDEKSLAERGLALRQVLSLMIAQRRPSYYLSKGRLELADLTDAHIRVLAANGIVERPLADAALASKAVYRDWVAQPTIVPIITNKGISLARNRLAAMLNRPLYDLDRLDLSATSTLQADLNVQVSQYLKNLADPAFAAQMGLIGERLLTSKTTDQVSYSFTLFERTDDGSRVRVQTDSTNQPFDINEGSKLELGSTAKLRVLTTYLEIIAELHDKYAGKPPAELKKVPVAELDRISQWSLEWLMLNQKNQSLDAMLDAALERKYSANTGEAFFTGGGMHVFNNFRKEDNNRNPTLKDALRESINLPFIRLMRDLVRYVTYQQPFNREPLLRDDSDPRRQEYLARFADREGSNYMMRFWKKYQRKTSQQRLDTFLDSMRVTPQRLAAVHRYLFPESGQETFNAFVRAHSKDDKIAMAKLTDSRLVEMYEAYGPGKYDLPDQGYIAKVHPLDLWMLGYLLKNPGASLKDTLNASRFERQEVYSWLFKSRHQGARDSRIRTMVEIEAFLDIHQRWKRVGYPFDHLVPSLATAIGSSGDRPAALSELVGIIQNDGVRLPTLRIDTLHFAQGTPYETQLLSDPDRGQRILPVEVARALKGAMSQVVDAGTARRISGSFKLHDGTPLVMGGKTGTGDNRIESFGAGGRLIGSRSLNRTATFVFFLGDNHFGTLTAFVPGRTAEAFTFTSALPVQVLKGMAPILMPYLEPNNPNACKAPQVALQPVRRNDLSSN</sequence>
<keyword evidence="10" id="KW-0812">Transmembrane</keyword>
<dbReference type="GO" id="GO:0008955">
    <property type="term" value="F:peptidoglycan glycosyltransferase activity"/>
    <property type="evidence" value="ECO:0007669"/>
    <property type="project" value="UniProtKB-EC"/>
</dbReference>
<feature type="transmembrane region" description="Helical" evidence="10">
    <location>
        <begin position="33"/>
        <end position="54"/>
    </location>
</feature>
<dbReference type="EMBL" id="CP034338">
    <property type="protein sequence ID" value="AZL67274.1"/>
    <property type="molecule type" value="Genomic_DNA"/>
</dbReference>
<feature type="region of interest" description="Disordered" evidence="9">
    <location>
        <begin position="1"/>
        <end position="27"/>
    </location>
</feature>
<comment type="catalytic activity">
    <reaction evidence="8">
        <text>[GlcNAc-(1-&gt;4)-Mur2Ac(oyl-L-Ala-gamma-D-Glu-L-Lys-D-Ala-D-Ala)](n)-di-trans,octa-cis-undecaprenyl diphosphate + beta-D-GlcNAc-(1-&gt;4)-Mur2Ac(oyl-L-Ala-gamma-D-Glu-L-Lys-D-Ala-D-Ala)-di-trans,octa-cis-undecaprenyl diphosphate = [GlcNAc-(1-&gt;4)-Mur2Ac(oyl-L-Ala-gamma-D-Glu-L-Lys-D-Ala-D-Ala)](n+1)-di-trans,octa-cis-undecaprenyl diphosphate + di-trans,octa-cis-undecaprenyl diphosphate + H(+)</text>
        <dbReference type="Rhea" id="RHEA:23708"/>
        <dbReference type="Rhea" id="RHEA-COMP:9602"/>
        <dbReference type="Rhea" id="RHEA-COMP:9603"/>
        <dbReference type="ChEBI" id="CHEBI:15378"/>
        <dbReference type="ChEBI" id="CHEBI:58405"/>
        <dbReference type="ChEBI" id="CHEBI:60033"/>
        <dbReference type="ChEBI" id="CHEBI:78435"/>
        <dbReference type="EC" id="2.4.99.28"/>
    </reaction>
</comment>
<dbReference type="InterPro" id="IPR012338">
    <property type="entry name" value="Beta-lactam/transpept-like"/>
</dbReference>
<dbReference type="PANTHER" id="PTHR32282">
    <property type="entry name" value="BINDING PROTEIN TRANSPEPTIDASE, PUTATIVE-RELATED"/>
    <property type="match status" value="1"/>
</dbReference>
<evidence type="ECO:0000256" key="6">
    <source>
        <dbReference type="ARBA" id="ARBA00023268"/>
    </source>
</evidence>
<evidence type="ECO:0000256" key="5">
    <source>
        <dbReference type="ARBA" id="ARBA00022679"/>
    </source>
</evidence>
<evidence type="ECO:0000256" key="3">
    <source>
        <dbReference type="ARBA" id="ARBA00022670"/>
    </source>
</evidence>
<dbReference type="GO" id="GO:0009252">
    <property type="term" value="P:peptidoglycan biosynthetic process"/>
    <property type="evidence" value="ECO:0007669"/>
    <property type="project" value="TreeGrafter"/>
</dbReference>
<comment type="pathway">
    <text evidence="1">Cell wall biogenesis; peptidoglycan biosynthesis.</text>
</comment>
<dbReference type="GO" id="GO:0006508">
    <property type="term" value="P:proteolysis"/>
    <property type="evidence" value="ECO:0007669"/>
    <property type="project" value="UniProtKB-KW"/>
</dbReference>
<evidence type="ECO:0000256" key="10">
    <source>
        <dbReference type="SAM" id="Phobius"/>
    </source>
</evidence>
<evidence type="ECO:0000313" key="12">
    <source>
        <dbReference type="EMBL" id="AZL67274.1"/>
    </source>
</evidence>
<dbReference type="AlphaFoldDB" id="A0A3Q8TSM4"/>
<dbReference type="OrthoDB" id="8552189at2"/>
<evidence type="ECO:0000256" key="8">
    <source>
        <dbReference type="ARBA" id="ARBA00049902"/>
    </source>
</evidence>
<dbReference type="GO" id="GO:0030288">
    <property type="term" value="C:outer membrane-bounded periplasmic space"/>
    <property type="evidence" value="ECO:0007669"/>
    <property type="project" value="TreeGrafter"/>
</dbReference>
<keyword evidence="4" id="KW-0328">Glycosyltransferase</keyword>
<keyword evidence="3" id="KW-0645">Protease</keyword>
<dbReference type="SUPFAM" id="SSF53955">
    <property type="entry name" value="Lysozyme-like"/>
    <property type="match status" value="1"/>
</dbReference>
<evidence type="ECO:0000259" key="11">
    <source>
        <dbReference type="Pfam" id="PF00912"/>
    </source>
</evidence>
<name>A0A3Q8TSM4_9PSED</name>
<dbReference type="PANTHER" id="PTHR32282:SF24">
    <property type="entry name" value="GLYCOSYL TRANSFERASE FAMILY 51 DOMAIN-CONTAINING PROTEIN"/>
    <property type="match status" value="1"/>
</dbReference>
<dbReference type="KEGG" id="pory:EJA05_05750"/>
<dbReference type="InterPro" id="IPR036950">
    <property type="entry name" value="PBP_transglycosylase"/>
</dbReference>
<dbReference type="SUPFAM" id="SSF56601">
    <property type="entry name" value="beta-lactamase/transpeptidase-like"/>
    <property type="match status" value="2"/>
</dbReference>
<protein>
    <recommendedName>
        <fullName evidence="7">peptidoglycan glycosyltransferase</fullName>
        <ecNumber evidence="7">2.4.99.28</ecNumber>
    </recommendedName>
</protein>
<dbReference type="Gene3D" id="1.10.3810.10">
    <property type="entry name" value="Biosynthetic peptidoglycan transglycosylase-like"/>
    <property type="match status" value="1"/>
</dbReference>
<evidence type="ECO:0000256" key="1">
    <source>
        <dbReference type="ARBA" id="ARBA00004752"/>
    </source>
</evidence>
<dbReference type="Pfam" id="PF00912">
    <property type="entry name" value="Transgly"/>
    <property type="match status" value="1"/>
</dbReference>
<evidence type="ECO:0000313" key="13">
    <source>
        <dbReference type="Proteomes" id="UP000268230"/>
    </source>
</evidence>
<evidence type="ECO:0000256" key="7">
    <source>
        <dbReference type="ARBA" id="ARBA00044770"/>
    </source>
</evidence>
<dbReference type="GO" id="GO:0004180">
    <property type="term" value="F:carboxypeptidase activity"/>
    <property type="evidence" value="ECO:0007669"/>
    <property type="project" value="UniProtKB-KW"/>
</dbReference>
<keyword evidence="2" id="KW-0121">Carboxypeptidase</keyword>
<dbReference type="InterPro" id="IPR023346">
    <property type="entry name" value="Lysozyme-like_dom_sf"/>
</dbReference>
<keyword evidence="6" id="KW-0511">Multifunctional enzyme</keyword>
<dbReference type="Proteomes" id="UP000268230">
    <property type="component" value="Chromosome"/>
</dbReference>
<keyword evidence="10" id="KW-1133">Transmembrane helix</keyword>
<dbReference type="InterPro" id="IPR050396">
    <property type="entry name" value="Glycosyltr_51/Transpeptidase"/>
</dbReference>
<dbReference type="Gene3D" id="3.40.710.10">
    <property type="entry name" value="DD-peptidase/beta-lactamase superfamily"/>
    <property type="match status" value="1"/>
</dbReference>
<accession>A0A3Q8TSM4</accession>
<dbReference type="EC" id="2.4.99.28" evidence="7"/>
<organism evidence="12 13">
    <name type="scientific">Pseudomonas entomophila</name>
    <dbReference type="NCBI Taxonomy" id="312306"/>
    <lineage>
        <taxon>Bacteria</taxon>
        <taxon>Pseudomonadati</taxon>
        <taxon>Pseudomonadota</taxon>
        <taxon>Gammaproteobacteria</taxon>
        <taxon>Pseudomonadales</taxon>
        <taxon>Pseudomonadaceae</taxon>
        <taxon>Pseudomonas</taxon>
    </lineage>
</organism>
<evidence type="ECO:0000256" key="2">
    <source>
        <dbReference type="ARBA" id="ARBA00022645"/>
    </source>
</evidence>
<evidence type="ECO:0000256" key="4">
    <source>
        <dbReference type="ARBA" id="ARBA00022676"/>
    </source>
</evidence>
<keyword evidence="5" id="KW-0808">Transferase</keyword>
<evidence type="ECO:0000256" key="9">
    <source>
        <dbReference type="SAM" id="MobiDB-lite"/>
    </source>
</evidence>
<proteinExistence type="predicted"/>